<dbReference type="CDD" id="cd03809">
    <property type="entry name" value="GT4_MtfB-like"/>
    <property type="match status" value="1"/>
</dbReference>
<accession>A0ABR8EDW4</accession>
<dbReference type="InterPro" id="IPR001296">
    <property type="entry name" value="Glyco_trans_1"/>
</dbReference>
<reference evidence="4 5" key="1">
    <citation type="journal article" date="2020" name="ISME J.">
        <title>Comparative genomics reveals insights into cyanobacterial evolution and habitat adaptation.</title>
        <authorList>
            <person name="Chen M.Y."/>
            <person name="Teng W.K."/>
            <person name="Zhao L."/>
            <person name="Hu C.X."/>
            <person name="Zhou Y.K."/>
            <person name="Han B.P."/>
            <person name="Song L.R."/>
            <person name="Shu W.S."/>
        </authorList>
    </citation>
    <scope>NUCLEOTIDE SEQUENCE [LARGE SCALE GENOMIC DNA]</scope>
    <source>
        <strain evidence="4 5">FACHB-1370</strain>
    </source>
</reference>
<dbReference type="SUPFAM" id="SSF53756">
    <property type="entry name" value="UDP-Glycosyltransferase/glycogen phosphorylase"/>
    <property type="match status" value="1"/>
</dbReference>
<evidence type="ECO:0000313" key="4">
    <source>
        <dbReference type="EMBL" id="MBD2544968.1"/>
    </source>
</evidence>
<feature type="domain" description="Glycosyltransferase subfamily 4-like N-terminal" evidence="3">
    <location>
        <begin position="82"/>
        <end position="163"/>
    </location>
</feature>
<dbReference type="Gene3D" id="3.40.50.2000">
    <property type="entry name" value="Glycogen Phosphorylase B"/>
    <property type="match status" value="2"/>
</dbReference>
<evidence type="ECO:0000313" key="5">
    <source>
        <dbReference type="Proteomes" id="UP000641954"/>
    </source>
</evidence>
<sequence>MSQPKIVINARCLTKSLTGIERYAYEVIKRIPHTQLLSPKHLPSDYSALTSQHELIVNTLLGGHLWEQLVLPSMIPKNSLLWAPGGLGAWAVKNQVLTIHDVVAIDHPEWYDPKFSRLYSSLWPKLAPRIRHIITDSSFSKERIISVLGVQENHITVIPCGVSDHFLPQPKTLVNQTLRQLSVQTPYILSVSAISERKNFARLYEAWKLLYSRFPDLWLVVVGETGIVSFKKTSVETSLPRTLYLGRVDDEVLPLLYSGATAFVYPSLYEGFGFPPLEAMACGTPVVTSNVASIPEVVGDAALMVNPYKIEEIAEAVESVVADTFLQEQLKQKGLERVKQFSWERTAKLTWNLLNKVAEE</sequence>
<dbReference type="PANTHER" id="PTHR46401:SF2">
    <property type="entry name" value="GLYCOSYLTRANSFERASE WBBK-RELATED"/>
    <property type="match status" value="1"/>
</dbReference>
<protein>
    <submittedName>
        <fullName evidence="4">Glycosyltransferase family 4 protein</fullName>
    </submittedName>
</protein>
<organism evidence="4 5">
    <name type="scientific">Planktothricoides raciborskii FACHB-1370</name>
    <dbReference type="NCBI Taxonomy" id="2949576"/>
    <lineage>
        <taxon>Bacteria</taxon>
        <taxon>Bacillati</taxon>
        <taxon>Cyanobacteriota</taxon>
        <taxon>Cyanophyceae</taxon>
        <taxon>Oscillatoriophycideae</taxon>
        <taxon>Oscillatoriales</taxon>
        <taxon>Oscillatoriaceae</taxon>
        <taxon>Planktothricoides</taxon>
    </lineage>
</organism>
<dbReference type="EMBL" id="JACJSK010000018">
    <property type="protein sequence ID" value="MBD2544968.1"/>
    <property type="molecule type" value="Genomic_DNA"/>
</dbReference>
<dbReference type="InterPro" id="IPR028098">
    <property type="entry name" value="Glyco_trans_4-like_N"/>
</dbReference>
<evidence type="ECO:0000259" key="2">
    <source>
        <dbReference type="Pfam" id="PF00534"/>
    </source>
</evidence>
<keyword evidence="1" id="KW-0808">Transferase</keyword>
<dbReference type="Pfam" id="PF13439">
    <property type="entry name" value="Glyco_transf_4"/>
    <property type="match status" value="1"/>
</dbReference>
<name>A0ABR8EDW4_9CYAN</name>
<dbReference type="Proteomes" id="UP000641954">
    <property type="component" value="Unassembled WGS sequence"/>
</dbReference>
<proteinExistence type="predicted"/>
<keyword evidence="5" id="KW-1185">Reference proteome</keyword>
<dbReference type="PANTHER" id="PTHR46401">
    <property type="entry name" value="GLYCOSYLTRANSFERASE WBBK-RELATED"/>
    <property type="match status" value="1"/>
</dbReference>
<dbReference type="Pfam" id="PF00534">
    <property type="entry name" value="Glycos_transf_1"/>
    <property type="match status" value="1"/>
</dbReference>
<evidence type="ECO:0000256" key="1">
    <source>
        <dbReference type="ARBA" id="ARBA00022679"/>
    </source>
</evidence>
<feature type="domain" description="Glycosyl transferase family 1" evidence="2">
    <location>
        <begin position="184"/>
        <end position="334"/>
    </location>
</feature>
<comment type="caution">
    <text evidence="4">The sequence shown here is derived from an EMBL/GenBank/DDBJ whole genome shotgun (WGS) entry which is preliminary data.</text>
</comment>
<evidence type="ECO:0000259" key="3">
    <source>
        <dbReference type="Pfam" id="PF13439"/>
    </source>
</evidence>
<dbReference type="RefSeq" id="WP_190878781.1">
    <property type="nucleotide sequence ID" value="NZ_JACJSK010000018.1"/>
</dbReference>
<gene>
    <name evidence="4" type="ORF">H6G72_14205</name>
</gene>